<dbReference type="Proteomes" id="UP001151752">
    <property type="component" value="Chromosome 2"/>
</dbReference>
<evidence type="ECO:0000313" key="2">
    <source>
        <dbReference type="EMBL" id="KAJ6710685.1"/>
    </source>
</evidence>
<protein>
    <submittedName>
        <fullName evidence="2">TETRATRICOPEPTIDE REPEAT (TPR)-LIKE SUPERFAMILY PROTEIN</fullName>
    </submittedName>
</protein>
<dbReference type="PANTHER" id="PTHR34377">
    <property type="entry name" value="TETRATRICOPEPTIDE REPEAT (TPR)-LIKE SUPERFAMILY PROTEIN"/>
    <property type="match status" value="1"/>
</dbReference>
<comment type="caution">
    <text evidence="2">The sequence shown here is derived from an EMBL/GenBank/DDBJ whole genome shotgun (WGS) entry which is preliminary data.</text>
</comment>
<reference evidence="2" key="1">
    <citation type="submission" date="2022-11" db="EMBL/GenBank/DDBJ databases">
        <authorList>
            <person name="Hyden B.L."/>
            <person name="Feng K."/>
            <person name="Yates T."/>
            <person name="Jawdy S."/>
            <person name="Smart L.B."/>
            <person name="Muchero W."/>
        </authorList>
    </citation>
    <scope>NUCLEOTIDE SEQUENCE</scope>
    <source>
        <tissue evidence="2">Shoot tip</tissue>
    </source>
</reference>
<feature type="region of interest" description="Disordered" evidence="1">
    <location>
        <begin position="96"/>
        <end position="116"/>
    </location>
</feature>
<organism evidence="2 3">
    <name type="scientific">Salix koriyanagi</name>
    <dbReference type="NCBI Taxonomy" id="2511006"/>
    <lineage>
        <taxon>Eukaryota</taxon>
        <taxon>Viridiplantae</taxon>
        <taxon>Streptophyta</taxon>
        <taxon>Embryophyta</taxon>
        <taxon>Tracheophyta</taxon>
        <taxon>Spermatophyta</taxon>
        <taxon>Magnoliopsida</taxon>
        <taxon>eudicotyledons</taxon>
        <taxon>Gunneridae</taxon>
        <taxon>Pentapetalae</taxon>
        <taxon>rosids</taxon>
        <taxon>fabids</taxon>
        <taxon>Malpighiales</taxon>
        <taxon>Salicaceae</taxon>
        <taxon>Saliceae</taxon>
        <taxon>Salix</taxon>
    </lineage>
</organism>
<dbReference type="EMBL" id="JAPFFM010000015">
    <property type="protein sequence ID" value="KAJ6710685.1"/>
    <property type="molecule type" value="Genomic_DNA"/>
</dbReference>
<name>A0A9Q0YUK5_9ROSI</name>
<reference evidence="2" key="2">
    <citation type="journal article" date="2023" name="Int. J. Mol. Sci.">
        <title>De Novo Assembly and Annotation of 11 Diverse Shrub Willow (Salix) Genomes Reveals Novel Gene Organization in Sex-Linked Regions.</title>
        <authorList>
            <person name="Hyden B."/>
            <person name="Feng K."/>
            <person name="Yates T.B."/>
            <person name="Jawdy S."/>
            <person name="Cereghino C."/>
            <person name="Smart L.B."/>
            <person name="Muchero W."/>
        </authorList>
    </citation>
    <scope>NUCLEOTIDE SEQUENCE</scope>
    <source>
        <tissue evidence="2">Shoot tip</tissue>
    </source>
</reference>
<dbReference type="PANTHER" id="PTHR34377:SF10">
    <property type="entry name" value="BIFUNCTIONAL INHIBITOR_PLANT LIPID TRANSFER PROTEIN_SEED STORAGE HELICAL DOMAIN-CONTAINING PROTEIN"/>
    <property type="match status" value="1"/>
</dbReference>
<gene>
    <name evidence="2" type="ORF">OIU74_011534</name>
</gene>
<dbReference type="AlphaFoldDB" id="A0A9Q0YUK5"/>
<proteinExistence type="predicted"/>
<feature type="compositionally biased region" description="Basic residues" evidence="1">
    <location>
        <begin position="102"/>
        <end position="112"/>
    </location>
</feature>
<accession>A0A9Q0YUK5</accession>
<evidence type="ECO:0000256" key="1">
    <source>
        <dbReference type="SAM" id="MobiDB-lite"/>
    </source>
</evidence>
<keyword evidence="3" id="KW-1185">Reference proteome</keyword>
<sequence length="167" mass="18867">MTAEHQYIRKPWLARIYTRFRNIQFVARMENLKVFVLTFFVFFLSLVLDVNGQLNPAPQRPLCVSQLALVNYACGSLLPAPPATASLPATDVFPADDDNSHGHGHRHRHGHSHGGAQENNCCRWLNDLDEECACELLVRLPPFLSKPRHEYTIKIDDSCSVSYACGF</sequence>
<evidence type="ECO:0000313" key="3">
    <source>
        <dbReference type="Proteomes" id="UP001151752"/>
    </source>
</evidence>